<gene>
    <name evidence="2" type="ORF">LPLAT_LOCUS9206</name>
</gene>
<sequence length="166" mass="18758">MESASWRPFRATMVNRKVAPLVRRAPERRFGAVAQNDLLISTASQWRIGQLHEGSPDTTPARKEPRGLSQGEGCSPHGIVRGSGERCCSLSHSRKLWWNDEGRRAAVFCLRRPLLLSLDERLIFLLIIRKEDRQICKSVRCKNRDVNFGLPISSCHPLICLMTVGP</sequence>
<keyword evidence="3" id="KW-1185">Reference proteome</keyword>
<accession>A0AAV2NSL8</accession>
<dbReference type="EMBL" id="OZ034827">
    <property type="protein sequence ID" value="CAL1683499.1"/>
    <property type="molecule type" value="Genomic_DNA"/>
</dbReference>
<name>A0AAV2NSL8_9HYME</name>
<dbReference type="AlphaFoldDB" id="A0AAV2NSL8"/>
<proteinExistence type="predicted"/>
<dbReference type="Proteomes" id="UP001497644">
    <property type="component" value="Chromosome 4"/>
</dbReference>
<evidence type="ECO:0000313" key="2">
    <source>
        <dbReference type="EMBL" id="CAL1683499.1"/>
    </source>
</evidence>
<protein>
    <submittedName>
        <fullName evidence="2">Uncharacterized protein</fullName>
    </submittedName>
</protein>
<feature type="region of interest" description="Disordered" evidence="1">
    <location>
        <begin position="51"/>
        <end position="77"/>
    </location>
</feature>
<evidence type="ECO:0000256" key="1">
    <source>
        <dbReference type="SAM" id="MobiDB-lite"/>
    </source>
</evidence>
<evidence type="ECO:0000313" key="3">
    <source>
        <dbReference type="Proteomes" id="UP001497644"/>
    </source>
</evidence>
<organism evidence="2 3">
    <name type="scientific">Lasius platythorax</name>
    <dbReference type="NCBI Taxonomy" id="488582"/>
    <lineage>
        <taxon>Eukaryota</taxon>
        <taxon>Metazoa</taxon>
        <taxon>Ecdysozoa</taxon>
        <taxon>Arthropoda</taxon>
        <taxon>Hexapoda</taxon>
        <taxon>Insecta</taxon>
        <taxon>Pterygota</taxon>
        <taxon>Neoptera</taxon>
        <taxon>Endopterygota</taxon>
        <taxon>Hymenoptera</taxon>
        <taxon>Apocrita</taxon>
        <taxon>Aculeata</taxon>
        <taxon>Formicoidea</taxon>
        <taxon>Formicidae</taxon>
        <taxon>Formicinae</taxon>
        <taxon>Lasius</taxon>
        <taxon>Lasius</taxon>
    </lineage>
</organism>
<reference evidence="2" key="1">
    <citation type="submission" date="2024-04" db="EMBL/GenBank/DDBJ databases">
        <authorList>
            <consortium name="Molecular Ecology Group"/>
        </authorList>
    </citation>
    <scope>NUCLEOTIDE SEQUENCE</scope>
</reference>